<protein>
    <submittedName>
        <fullName evidence="1">Uncharacterized protein</fullName>
    </submittedName>
</protein>
<comment type="caution">
    <text evidence="1">The sequence shown here is derived from an EMBL/GenBank/DDBJ whole genome shotgun (WGS) entry which is preliminary data.</text>
</comment>
<gene>
    <name evidence="1" type="ORF">CUU66_00995</name>
</gene>
<dbReference type="EMBL" id="PGUY01000002">
    <property type="protein sequence ID" value="PLT31769.1"/>
    <property type="molecule type" value="Genomic_DNA"/>
</dbReference>
<name>A0A2N5MBM6_9BACI</name>
<keyword evidence="2" id="KW-1185">Reference proteome</keyword>
<organism evidence="1 2">
    <name type="scientific">Peribacillus deserti</name>
    <dbReference type="NCBI Taxonomy" id="673318"/>
    <lineage>
        <taxon>Bacteria</taxon>
        <taxon>Bacillati</taxon>
        <taxon>Bacillota</taxon>
        <taxon>Bacilli</taxon>
        <taxon>Bacillales</taxon>
        <taxon>Bacillaceae</taxon>
        <taxon>Peribacillus</taxon>
    </lineage>
</organism>
<dbReference type="AlphaFoldDB" id="A0A2N5MBM6"/>
<evidence type="ECO:0000313" key="2">
    <source>
        <dbReference type="Proteomes" id="UP000234748"/>
    </source>
</evidence>
<dbReference type="RefSeq" id="WP_101639817.1">
    <property type="nucleotide sequence ID" value="NZ_PGUY01000002.1"/>
</dbReference>
<accession>A0A2N5MBM6</accession>
<evidence type="ECO:0000313" key="1">
    <source>
        <dbReference type="EMBL" id="PLT31769.1"/>
    </source>
</evidence>
<sequence length="259" mass="30893">MGIFIKTEEKAVFDFELVYDTDSKIHVDWYANGLLWEQKILGGPTAFYKKNYGIIVADLKEYEEYQKFFYEKLSNKTFLQEIVPKLAISIIDVHRACRKFELERTRENAEILHRKVSYMLGFKRVSDYCQNNIDLNKENVPSYLLRIVQGLQRLKEHPSIENKKIFIKRYGYLHTFKIARNELETLEGVQKKINKMFPDTVIRKRKNWGLGSPSSIGKYILWYEELRHVYQLRALRNFRNYFEEININIHDGLFEGDGI</sequence>
<dbReference type="Proteomes" id="UP000234748">
    <property type="component" value="Unassembled WGS sequence"/>
</dbReference>
<proteinExistence type="predicted"/>
<reference evidence="1 2" key="1">
    <citation type="submission" date="2017-11" db="EMBL/GenBank/DDBJ databases">
        <title>Comparitive Functional Genomics of Dry Heat Resistant strains isolated from the Viking Spacecraft.</title>
        <authorList>
            <person name="Seuylemezian A."/>
            <person name="Cooper K."/>
            <person name="Vaishampayan P."/>
        </authorList>
    </citation>
    <scope>NUCLEOTIDE SEQUENCE [LARGE SCALE GENOMIC DNA]</scope>
    <source>
        <strain evidence="1 2">V1-29</strain>
    </source>
</reference>